<evidence type="ECO:0000259" key="6">
    <source>
        <dbReference type="PROSITE" id="PS51123"/>
    </source>
</evidence>
<dbReference type="InterPro" id="IPR036737">
    <property type="entry name" value="OmpA-like_sf"/>
</dbReference>
<reference evidence="8" key="1">
    <citation type="journal article" date="2019" name="Int. J. Syst. Evol. Microbiol.">
        <title>The Global Catalogue of Microorganisms (GCM) 10K type strain sequencing project: providing services to taxonomists for standard genome sequencing and annotation.</title>
        <authorList>
            <consortium name="The Broad Institute Genomics Platform"/>
            <consortium name="The Broad Institute Genome Sequencing Center for Infectious Disease"/>
            <person name="Wu L."/>
            <person name="Ma J."/>
        </authorList>
    </citation>
    <scope>NUCLEOTIDE SEQUENCE [LARGE SCALE GENOMIC DNA]</scope>
    <source>
        <strain evidence="8">JCM 18063</strain>
    </source>
</reference>
<dbReference type="InterPro" id="IPR006665">
    <property type="entry name" value="OmpA-like"/>
</dbReference>
<dbReference type="CDD" id="cd07185">
    <property type="entry name" value="OmpA_C-like"/>
    <property type="match status" value="1"/>
</dbReference>
<evidence type="ECO:0000256" key="1">
    <source>
        <dbReference type="ARBA" id="ARBA00004442"/>
    </source>
</evidence>
<feature type="region of interest" description="Disordered" evidence="5">
    <location>
        <begin position="1"/>
        <end position="20"/>
    </location>
</feature>
<feature type="domain" description="OmpA-like" evidence="6">
    <location>
        <begin position="80"/>
        <end position="198"/>
    </location>
</feature>
<dbReference type="PROSITE" id="PS51123">
    <property type="entry name" value="OMPA_2"/>
    <property type="match status" value="1"/>
</dbReference>
<dbReference type="Proteomes" id="UP001500956">
    <property type="component" value="Unassembled WGS sequence"/>
</dbReference>
<protein>
    <recommendedName>
        <fullName evidence="6">OmpA-like domain-containing protein</fullName>
    </recommendedName>
</protein>
<keyword evidence="2 4" id="KW-0472">Membrane</keyword>
<evidence type="ECO:0000313" key="8">
    <source>
        <dbReference type="Proteomes" id="UP001500956"/>
    </source>
</evidence>
<dbReference type="Pfam" id="PF00691">
    <property type="entry name" value="OmpA"/>
    <property type="match status" value="1"/>
</dbReference>
<evidence type="ECO:0000256" key="4">
    <source>
        <dbReference type="PROSITE-ProRule" id="PRU00473"/>
    </source>
</evidence>
<sequence length="198" mass="21063">MSTTADPTEPSHAPTVLRPDPALMSDVEARLADDRERAAGFRPTAEEAADATFVLDAADATFVLDTVDATTTLERTEEVEDDTVVTLTADLLFEFGSADLTDRARDAVAELADDVPQGVAVRVDGHTDAVGSDADNRRLSEQRAQAVADVLADARDDLDLQVTGHGESDPVADNRVGGEDNPSGRAQNRRVEVTYPTS</sequence>
<dbReference type="InterPro" id="IPR050330">
    <property type="entry name" value="Bact_OuterMem_StrucFunc"/>
</dbReference>
<accession>A0ABP8YP20</accession>
<dbReference type="PANTHER" id="PTHR30329">
    <property type="entry name" value="STATOR ELEMENT OF FLAGELLAR MOTOR COMPLEX"/>
    <property type="match status" value="1"/>
</dbReference>
<evidence type="ECO:0000256" key="3">
    <source>
        <dbReference type="ARBA" id="ARBA00023237"/>
    </source>
</evidence>
<feature type="region of interest" description="Disordered" evidence="5">
    <location>
        <begin position="160"/>
        <end position="198"/>
    </location>
</feature>
<dbReference type="PANTHER" id="PTHR30329:SF21">
    <property type="entry name" value="LIPOPROTEIN YIAD-RELATED"/>
    <property type="match status" value="1"/>
</dbReference>
<dbReference type="EMBL" id="BAABID010000018">
    <property type="protein sequence ID" value="GAA4735791.1"/>
    <property type="molecule type" value="Genomic_DNA"/>
</dbReference>
<comment type="subcellular location">
    <subcellularLocation>
        <location evidence="1">Cell outer membrane</location>
    </subcellularLocation>
</comment>
<organism evidence="7 8">
    <name type="scientific">Isoptericola chiayiensis</name>
    <dbReference type="NCBI Taxonomy" id="579446"/>
    <lineage>
        <taxon>Bacteria</taxon>
        <taxon>Bacillati</taxon>
        <taxon>Actinomycetota</taxon>
        <taxon>Actinomycetes</taxon>
        <taxon>Micrococcales</taxon>
        <taxon>Promicromonosporaceae</taxon>
        <taxon>Isoptericola</taxon>
    </lineage>
</organism>
<keyword evidence="3" id="KW-0998">Cell outer membrane</keyword>
<gene>
    <name evidence="7" type="ORF">GCM10023216_31010</name>
</gene>
<dbReference type="SUPFAM" id="SSF103088">
    <property type="entry name" value="OmpA-like"/>
    <property type="match status" value="1"/>
</dbReference>
<name>A0ABP8YP20_9MICO</name>
<evidence type="ECO:0000256" key="5">
    <source>
        <dbReference type="SAM" id="MobiDB-lite"/>
    </source>
</evidence>
<proteinExistence type="predicted"/>
<evidence type="ECO:0000313" key="7">
    <source>
        <dbReference type="EMBL" id="GAA4735791.1"/>
    </source>
</evidence>
<dbReference type="PRINTS" id="PR01021">
    <property type="entry name" value="OMPADOMAIN"/>
</dbReference>
<keyword evidence="8" id="KW-1185">Reference proteome</keyword>
<evidence type="ECO:0000256" key="2">
    <source>
        <dbReference type="ARBA" id="ARBA00023136"/>
    </source>
</evidence>
<dbReference type="Gene3D" id="3.30.1330.60">
    <property type="entry name" value="OmpA-like domain"/>
    <property type="match status" value="1"/>
</dbReference>
<comment type="caution">
    <text evidence="7">The sequence shown here is derived from an EMBL/GenBank/DDBJ whole genome shotgun (WGS) entry which is preliminary data.</text>
</comment>
<dbReference type="InterPro" id="IPR006664">
    <property type="entry name" value="OMP_bac"/>
</dbReference>